<keyword evidence="3" id="KW-1185">Reference proteome</keyword>
<sequence length="375" mass="40892">MEFTCILCGYRSSEPGVCPRCGLPLLYRVDFSKFHRSNLPGVWRYINELPKPSRLISLGEGFTRIRRINGVVIKYEGNNPTGTYYDRGSAVLASVSNNGDVELTFEEDLTRSLALYLSMVGAKVTVSVDSNVDPRDLLILAKLSTRVCVNCVKNPSVDYFDPLLIEGFKTISYELIEQLNDLRAVTVPVERGALALALVKGFMELEDKGIISNMPKIIGVHVGPLKSPIGDQLRELGIKFMGVKPEDTINAVVELAKHSVFARPISASAYVAAKEIHESVAVVSGSPKVKAGLSTKVGRISRNQGLQDVILTRVPKGVPLTAYGVWKTIGEGSLLGVYKALDSLTSRGLATVMVKVVGKKKVKYYVLSYGNHNST</sequence>
<proteinExistence type="predicted"/>
<dbReference type="HOGENOM" id="CLU_028142_4_0_2"/>
<dbReference type="Proteomes" id="UP000001137">
    <property type="component" value="Chromosome"/>
</dbReference>
<dbReference type="InterPro" id="IPR001926">
    <property type="entry name" value="TrpB-like_PALP"/>
</dbReference>
<dbReference type="Pfam" id="PF00291">
    <property type="entry name" value="PALP"/>
    <property type="match status" value="1"/>
</dbReference>
<dbReference type="OrthoDB" id="6371at2157"/>
<evidence type="ECO:0000313" key="2">
    <source>
        <dbReference type="EMBL" id="ABW01204.1"/>
    </source>
</evidence>
<dbReference type="Gene3D" id="3.40.50.1100">
    <property type="match status" value="2"/>
</dbReference>
<dbReference type="InterPro" id="IPR036052">
    <property type="entry name" value="TrpB-like_PALP_sf"/>
</dbReference>
<dbReference type="GeneID" id="5709521"/>
<dbReference type="AlphaFoldDB" id="A8MBB4"/>
<dbReference type="SUPFAM" id="SSF53686">
    <property type="entry name" value="Tryptophan synthase beta subunit-like PLP-dependent enzymes"/>
    <property type="match status" value="1"/>
</dbReference>
<dbReference type="RefSeq" id="WP_012185424.1">
    <property type="nucleotide sequence ID" value="NC_009954.1"/>
</dbReference>
<gene>
    <name evidence="2" type="ordered locus">Cmaq_0358</name>
</gene>
<reference evidence="2 3" key="1">
    <citation type="submission" date="2007-10" db="EMBL/GenBank/DDBJ databases">
        <title>Complete sequence of Caldivirga maquilingensis IC-167.</title>
        <authorList>
            <consortium name="US DOE Joint Genome Institute"/>
            <person name="Copeland A."/>
            <person name="Lucas S."/>
            <person name="Lapidus A."/>
            <person name="Barry K."/>
            <person name="Glavina del Rio T."/>
            <person name="Dalin E."/>
            <person name="Tice H."/>
            <person name="Pitluck S."/>
            <person name="Saunders E."/>
            <person name="Brettin T."/>
            <person name="Bruce D."/>
            <person name="Detter J.C."/>
            <person name="Han C."/>
            <person name="Schmutz J."/>
            <person name="Larimer F."/>
            <person name="Land M."/>
            <person name="Hauser L."/>
            <person name="Kyrpides N."/>
            <person name="Ivanova N."/>
            <person name="Biddle J.F."/>
            <person name="Zhang Z."/>
            <person name="Fitz-Gibbon S.T."/>
            <person name="Lowe T.M."/>
            <person name="Saltikov C."/>
            <person name="House C.H."/>
            <person name="Richardson P."/>
        </authorList>
    </citation>
    <scope>NUCLEOTIDE SEQUENCE [LARGE SCALE GENOMIC DNA]</scope>
    <source>
        <strain evidence="3">ATCC 700844 / DSM 13496 / JCM 10307 / IC-167</strain>
    </source>
</reference>
<dbReference type="KEGG" id="cma:Cmaq_0358"/>
<feature type="domain" description="Tryptophan synthase beta chain-like PALP" evidence="1">
    <location>
        <begin position="57"/>
        <end position="283"/>
    </location>
</feature>
<organism evidence="2 3">
    <name type="scientific">Caldivirga maquilingensis (strain ATCC 700844 / DSM 13496 / JCM 10307 / IC-167)</name>
    <dbReference type="NCBI Taxonomy" id="397948"/>
    <lineage>
        <taxon>Archaea</taxon>
        <taxon>Thermoproteota</taxon>
        <taxon>Thermoprotei</taxon>
        <taxon>Thermoproteales</taxon>
        <taxon>Thermoproteaceae</taxon>
        <taxon>Caldivirga</taxon>
    </lineage>
</organism>
<dbReference type="EMBL" id="CP000852">
    <property type="protein sequence ID" value="ABW01204.1"/>
    <property type="molecule type" value="Genomic_DNA"/>
</dbReference>
<dbReference type="STRING" id="397948.Cmaq_0358"/>
<evidence type="ECO:0000313" key="3">
    <source>
        <dbReference type="Proteomes" id="UP000001137"/>
    </source>
</evidence>
<evidence type="ECO:0000259" key="1">
    <source>
        <dbReference type="Pfam" id="PF00291"/>
    </source>
</evidence>
<dbReference type="eggNOG" id="arCOG01434">
    <property type="taxonomic scope" value="Archaea"/>
</dbReference>
<accession>A8MBB4</accession>
<protein>
    <submittedName>
        <fullName evidence="2">Pyridoxal-5'-phosphate-dependent protein beta subunit</fullName>
    </submittedName>
</protein>
<name>A8MBB4_CALMQ</name>